<dbReference type="EMBL" id="DS113327">
    <property type="protein sequence ID" value="EAY11035.1"/>
    <property type="molecule type" value="Genomic_DNA"/>
</dbReference>
<reference evidence="1" key="1">
    <citation type="submission" date="2006-10" db="EMBL/GenBank/DDBJ databases">
        <authorList>
            <person name="Amadeo P."/>
            <person name="Zhao Q."/>
            <person name="Wortman J."/>
            <person name="Fraser-Liggett C."/>
            <person name="Carlton J."/>
        </authorList>
    </citation>
    <scope>NUCLEOTIDE SEQUENCE</scope>
    <source>
        <strain evidence="1">G3</strain>
    </source>
</reference>
<evidence type="ECO:0000313" key="2">
    <source>
        <dbReference type="Proteomes" id="UP000001542"/>
    </source>
</evidence>
<gene>
    <name evidence="1" type="ORF">TVAG_410380</name>
</gene>
<reference evidence="1" key="2">
    <citation type="journal article" date="2007" name="Science">
        <title>Draft genome sequence of the sexually transmitted pathogen Trichomonas vaginalis.</title>
        <authorList>
            <person name="Carlton J.M."/>
            <person name="Hirt R.P."/>
            <person name="Silva J.C."/>
            <person name="Delcher A.L."/>
            <person name="Schatz M."/>
            <person name="Zhao Q."/>
            <person name="Wortman J.R."/>
            <person name="Bidwell S.L."/>
            <person name="Alsmark U.C.M."/>
            <person name="Besteiro S."/>
            <person name="Sicheritz-Ponten T."/>
            <person name="Noel C.J."/>
            <person name="Dacks J.B."/>
            <person name="Foster P.G."/>
            <person name="Simillion C."/>
            <person name="Van de Peer Y."/>
            <person name="Miranda-Saavedra D."/>
            <person name="Barton G.J."/>
            <person name="Westrop G.D."/>
            <person name="Mueller S."/>
            <person name="Dessi D."/>
            <person name="Fiori P.L."/>
            <person name="Ren Q."/>
            <person name="Paulsen I."/>
            <person name="Zhang H."/>
            <person name="Bastida-Corcuera F.D."/>
            <person name="Simoes-Barbosa A."/>
            <person name="Brown M.T."/>
            <person name="Hayes R.D."/>
            <person name="Mukherjee M."/>
            <person name="Okumura C.Y."/>
            <person name="Schneider R."/>
            <person name="Smith A.J."/>
            <person name="Vanacova S."/>
            <person name="Villalvazo M."/>
            <person name="Haas B.J."/>
            <person name="Pertea M."/>
            <person name="Feldblyum T.V."/>
            <person name="Utterback T.R."/>
            <person name="Shu C.L."/>
            <person name="Osoegawa K."/>
            <person name="de Jong P.J."/>
            <person name="Hrdy I."/>
            <person name="Horvathova L."/>
            <person name="Zubacova Z."/>
            <person name="Dolezal P."/>
            <person name="Malik S.B."/>
            <person name="Logsdon J.M. Jr."/>
            <person name="Henze K."/>
            <person name="Gupta A."/>
            <person name="Wang C.C."/>
            <person name="Dunne R.L."/>
            <person name="Upcroft J.A."/>
            <person name="Upcroft P."/>
            <person name="White O."/>
            <person name="Salzberg S.L."/>
            <person name="Tang P."/>
            <person name="Chiu C.-H."/>
            <person name="Lee Y.-S."/>
            <person name="Embley T.M."/>
            <person name="Coombs G.H."/>
            <person name="Mottram J.C."/>
            <person name="Tachezy J."/>
            <person name="Fraser-Liggett C.M."/>
            <person name="Johnson P.J."/>
        </authorList>
    </citation>
    <scope>NUCLEOTIDE SEQUENCE [LARGE SCALE GENOMIC DNA]</scope>
    <source>
        <strain evidence="1">G3</strain>
    </source>
</reference>
<protein>
    <submittedName>
        <fullName evidence="1">Uncharacterized protein</fullName>
    </submittedName>
</protein>
<organism evidence="1 2">
    <name type="scientific">Trichomonas vaginalis (strain ATCC PRA-98 / G3)</name>
    <dbReference type="NCBI Taxonomy" id="412133"/>
    <lineage>
        <taxon>Eukaryota</taxon>
        <taxon>Metamonada</taxon>
        <taxon>Parabasalia</taxon>
        <taxon>Trichomonadida</taxon>
        <taxon>Trichomonadidae</taxon>
        <taxon>Trichomonas</taxon>
    </lineage>
</organism>
<dbReference type="InParanoid" id="A2E8J8"/>
<dbReference type="InterPro" id="IPR016024">
    <property type="entry name" value="ARM-type_fold"/>
</dbReference>
<dbReference type="VEuPathDB" id="TrichDB:TVAGG3_0358600"/>
<dbReference type="RefSeq" id="XP_001323258.1">
    <property type="nucleotide sequence ID" value="XM_001323223.1"/>
</dbReference>
<sequence length="427" mass="50021">MNETDLSNVYPHIFNCFSMIFKISPNFPSMLFLYLNGLHCENEMIQKNILKTLQRLFIEHDFMRYAFSNLAKALDGFTSLYLKSESSEIKFLTLKAMTLLYSVDEKMTMKYNLSISTIINEEVLENQKMDFITIDFINQLLTIIFDISIFNEDFLKSGSHQIVYPQILVMLFKYANDFKLPENYLPKLFNSMIEFPNSLSNIFGVASWLYYFTLFIKNYHYEPKLFSTLLKQSLMTKDEKYEILFSILNPTEILTILALLIEEIDDLEAQNEMYLVRLCKISCMFLQKNKNEEFVGKTAKILGFLFNKNMSLNISINDKKINVLTAFTNIVGLYPNATKEIYEKIMSKNNESAIVELAEAMISKPVEYLFDFDDFVFKPDEKLVLIENKTAFYDLTEFNKKSYESKILQQKKIFYSFLRLVKTDGGP</sequence>
<dbReference type="KEGG" id="tva:4768974"/>
<accession>A2E8J8</accession>
<name>A2E8J8_TRIV3</name>
<evidence type="ECO:0000313" key="1">
    <source>
        <dbReference type="EMBL" id="EAY11035.1"/>
    </source>
</evidence>
<keyword evidence="2" id="KW-1185">Reference proteome</keyword>
<dbReference type="Proteomes" id="UP000001542">
    <property type="component" value="Unassembled WGS sequence"/>
</dbReference>
<dbReference type="AlphaFoldDB" id="A2E8J8"/>
<dbReference type="VEuPathDB" id="TrichDB:TVAG_410380"/>
<proteinExistence type="predicted"/>
<dbReference type="SUPFAM" id="SSF48371">
    <property type="entry name" value="ARM repeat"/>
    <property type="match status" value="1"/>
</dbReference>